<gene>
    <name evidence="2" type="ORF">UFOPK2032_00452</name>
</gene>
<organism evidence="2">
    <name type="scientific">freshwater metagenome</name>
    <dbReference type="NCBI Taxonomy" id="449393"/>
    <lineage>
        <taxon>unclassified sequences</taxon>
        <taxon>metagenomes</taxon>
        <taxon>ecological metagenomes</taxon>
    </lineage>
</organism>
<dbReference type="AlphaFoldDB" id="A0A6J6IWM4"/>
<keyword evidence="1" id="KW-0812">Transmembrane</keyword>
<protein>
    <submittedName>
        <fullName evidence="2">Unannotated protein</fullName>
    </submittedName>
</protein>
<feature type="transmembrane region" description="Helical" evidence="1">
    <location>
        <begin position="6"/>
        <end position="26"/>
    </location>
</feature>
<name>A0A6J6IWM4_9ZZZZ</name>
<dbReference type="EMBL" id="CAEZVM010000010">
    <property type="protein sequence ID" value="CAB4628951.1"/>
    <property type="molecule type" value="Genomic_DNA"/>
</dbReference>
<sequence>MEWLFAGLFALGMLIGSFVFLIRKVIKLGPLAKTWQDLVAKLADASAKAPEIERISGSLGDDPALHFARRLELKRQARKLKRERSRRLRSRVF</sequence>
<evidence type="ECO:0000313" key="2">
    <source>
        <dbReference type="EMBL" id="CAB4628951.1"/>
    </source>
</evidence>
<accession>A0A6J6IWM4</accession>
<proteinExistence type="predicted"/>
<keyword evidence="1" id="KW-1133">Transmembrane helix</keyword>
<keyword evidence="1" id="KW-0472">Membrane</keyword>
<evidence type="ECO:0000256" key="1">
    <source>
        <dbReference type="SAM" id="Phobius"/>
    </source>
</evidence>
<reference evidence="2" key="1">
    <citation type="submission" date="2020-05" db="EMBL/GenBank/DDBJ databases">
        <authorList>
            <person name="Chiriac C."/>
            <person name="Salcher M."/>
            <person name="Ghai R."/>
            <person name="Kavagutti S V."/>
        </authorList>
    </citation>
    <scope>NUCLEOTIDE SEQUENCE</scope>
</reference>